<protein>
    <submittedName>
        <fullName evidence="2">Uncharacterized protein</fullName>
    </submittedName>
</protein>
<accession>A0A2P2K163</accession>
<evidence type="ECO:0000256" key="1">
    <source>
        <dbReference type="SAM" id="MobiDB-lite"/>
    </source>
</evidence>
<dbReference type="EMBL" id="GGEC01018984">
    <property type="protein sequence ID" value="MBW99467.1"/>
    <property type="molecule type" value="Transcribed_RNA"/>
</dbReference>
<evidence type="ECO:0000313" key="2">
    <source>
        <dbReference type="EMBL" id="MBW99467.1"/>
    </source>
</evidence>
<dbReference type="AlphaFoldDB" id="A0A2P2K163"/>
<proteinExistence type="predicted"/>
<feature type="region of interest" description="Disordered" evidence="1">
    <location>
        <begin position="29"/>
        <end position="53"/>
    </location>
</feature>
<sequence length="53" mass="6148">MGPPIWQMDEKHLAFPLRCILRKISGLENTNSHENSASSTANMYPIHKLRERQ</sequence>
<feature type="compositionally biased region" description="Polar residues" evidence="1">
    <location>
        <begin position="29"/>
        <end position="42"/>
    </location>
</feature>
<reference evidence="2" key="1">
    <citation type="submission" date="2018-02" db="EMBL/GenBank/DDBJ databases">
        <title>Rhizophora mucronata_Transcriptome.</title>
        <authorList>
            <person name="Meera S.P."/>
            <person name="Sreeshan A."/>
            <person name="Augustine A."/>
        </authorList>
    </citation>
    <scope>NUCLEOTIDE SEQUENCE</scope>
    <source>
        <tissue evidence="2">Leaf</tissue>
    </source>
</reference>
<name>A0A2P2K163_RHIMU</name>
<organism evidence="2">
    <name type="scientific">Rhizophora mucronata</name>
    <name type="common">Asiatic mangrove</name>
    <dbReference type="NCBI Taxonomy" id="61149"/>
    <lineage>
        <taxon>Eukaryota</taxon>
        <taxon>Viridiplantae</taxon>
        <taxon>Streptophyta</taxon>
        <taxon>Embryophyta</taxon>
        <taxon>Tracheophyta</taxon>
        <taxon>Spermatophyta</taxon>
        <taxon>Magnoliopsida</taxon>
        <taxon>eudicotyledons</taxon>
        <taxon>Gunneridae</taxon>
        <taxon>Pentapetalae</taxon>
        <taxon>rosids</taxon>
        <taxon>fabids</taxon>
        <taxon>Malpighiales</taxon>
        <taxon>Rhizophoraceae</taxon>
        <taxon>Rhizophora</taxon>
    </lineage>
</organism>